<dbReference type="FunFam" id="3.30.160.60:FF:001370">
    <property type="entry name" value="Zinc finger protein"/>
    <property type="match status" value="1"/>
</dbReference>
<evidence type="ECO:0000313" key="15">
    <source>
        <dbReference type="Proteomes" id="UP000242638"/>
    </source>
</evidence>
<accession>A0A3P9N6S1</accession>
<keyword evidence="11" id="KW-0539">Nucleus</keyword>
<evidence type="ECO:0000256" key="5">
    <source>
        <dbReference type="ARBA" id="ARBA00022737"/>
    </source>
</evidence>
<feature type="domain" description="C2H2-type" evidence="13">
    <location>
        <begin position="83"/>
        <end position="110"/>
    </location>
</feature>
<dbReference type="GO" id="GO:0008270">
    <property type="term" value="F:zinc ion binding"/>
    <property type="evidence" value="ECO:0007669"/>
    <property type="project" value="UniProtKB-KW"/>
</dbReference>
<evidence type="ECO:0000256" key="2">
    <source>
        <dbReference type="ARBA" id="ARBA00004123"/>
    </source>
</evidence>
<evidence type="ECO:0000313" key="14">
    <source>
        <dbReference type="Ensembl" id="ENSPREP00000005230.1"/>
    </source>
</evidence>
<proteinExistence type="inferred from homology"/>
<keyword evidence="8" id="KW-0805">Transcription regulation</keyword>
<comment type="similarity">
    <text evidence="3">Belongs to the krueppel C2H2-type zinc-finger protein family.</text>
</comment>
<reference evidence="14" key="3">
    <citation type="submission" date="2025-09" db="UniProtKB">
        <authorList>
            <consortium name="Ensembl"/>
        </authorList>
    </citation>
    <scope>IDENTIFICATION</scope>
    <source>
        <strain evidence="14">Guanapo</strain>
    </source>
</reference>
<dbReference type="Pfam" id="PF00096">
    <property type="entry name" value="zf-C2H2"/>
    <property type="match status" value="3"/>
</dbReference>
<dbReference type="AlphaFoldDB" id="A0A3P9N6S1"/>
<evidence type="ECO:0000256" key="11">
    <source>
        <dbReference type="ARBA" id="ARBA00023242"/>
    </source>
</evidence>
<dbReference type="PANTHER" id="PTHR24399">
    <property type="entry name" value="ZINC FINGER AND BTB DOMAIN-CONTAINING"/>
    <property type="match status" value="1"/>
</dbReference>
<comment type="subcellular location">
    <subcellularLocation>
        <location evidence="2">Nucleus</location>
    </subcellularLocation>
</comment>
<feature type="domain" description="C2H2-type" evidence="13">
    <location>
        <begin position="111"/>
        <end position="134"/>
    </location>
</feature>
<sequence length="177" mass="19777">GGNPAVYPPLLEKNCEKKTVKKNSPRKLAKPGGRGVEAVHRVFVLKDNKLTRNPFTCSTCGKNVRQKAGLVFHMRIHTSEKPFSCGICGKGFSQKSNLNVHLRIHTGEKPFSCGNCGKKYSEKRHMRIHAGKKPFSCGACGKCFFHKDTLDRHLNDFCAILHWSTLCSFCSILLKNC</sequence>
<keyword evidence="4" id="KW-0479">Metal-binding</keyword>
<keyword evidence="9" id="KW-0238">DNA-binding</keyword>
<dbReference type="GO" id="GO:0001817">
    <property type="term" value="P:regulation of cytokine production"/>
    <property type="evidence" value="ECO:0007669"/>
    <property type="project" value="TreeGrafter"/>
</dbReference>
<dbReference type="GO" id="GO:0005654">
    <property type="term" value="C:nucleoplasm"/>
    <property type="evidence" value="ECO:0007669"/>
    <property type="project" value="TreeGrafter"/>
</dbReference>
<dbReference type="GO" id="GO:0002682">
    <property type="term" value="P:regulation of immune system process"/>
    <property type="evidence" value="ECO:0007669"/>
    <property type="project" value="TreeGrafter"/>
</dbReference>
<dbReference type="Ensembl" id="ENSPRET00000005299.1">
    <property type="protein sequence ID" value="ENSPREP00000005230.1"/>
    <property type="gene ID" value="ENSPREG00000003614.1"/>
</dbReference>
<evidence type="ECO:0000256" key="3">
    <source>
        <dbReference type="ARBA" id="ARBA00006991"/>
    </source>
</evidence>
<dbReference type="GO" id="GO:0001227">
    <property type="term" value="F:DNA-binding transcription repressor activity, RNA polymerase II-specific"/>
    <property type="evidence" value="ECO:0007669"/>
    <property type="project" value="TreeGrafter"/>
</dbReference>
<feature type="domain" description="C2H2-type" evidence="13">
    <location>
        <begin position="135"/>
        <end position="162"/>
    </location>
</feature>
<evidence type="ECO:0000256" key="10">
    <source>
        <dbReference type="ARBA" id="ARBA00023163"/>
    </source>
</evidence>
<dbReference type="GeneTree" id="ENSGT00950000183052"/>
<evidence type="ECO:0000256" key="8">
    <source>
        <dbReference type="ARBA" id="ARBA00023015"/>
    </source>
</evidence>
<evidence type="ECO:0000256" key="6">
    <source>
        <dbReference type="ARBA" id="ARBA00022771"/>
    </source>
</evidence>
<dbReference type="Proteomes" id="UP000242638">
    <property type="component" value="Unassembled WGS sequence"/>
</dbReference>
<evidence type="ECO:0000256" key="1">
    <source>
        <dbReference type="ARBA" id="ARBA00003767"/>
    </source>
</evidence>
<dbReference type="GO" id="GO:0000978">
    <property type="term" value="F:RNA polymerase II cis-regulatory region sequence-specific DNA binding"/>
    <property type="evidence" value="ECO:0007669"/>
    <property type="project" value="TreeGrafter"/>
</dbReference>
<reference evidence="14" key="2">
    <citation type="submission" date="2025-08" db="UniProtKB">
        <authorList>
            <consortium name="Ensembl"/>
        </authorList>
    </citation>
    <scope>IDENTIFICATION</scope>
    <source>
        <strain evidence="14">Guanapo</strain>
    </source>
</reference>
<keyword evidence="10" id="KW-0804">Transcription</keyword>
<keyword evidence="6 12" id="KW-0863">Zinc-finger</keyword>
<dbReference type="PROSITE" id="PS00028">
    <property type="entry name" value="ZINC_FINGER_C2H2_1"/>
    <property type="match status" value="2"/>
</dbReference>
<comment type="function">
    <text evidence="1">May be involved in transcriptional regulation.</text>
</comment>
<dbReference type="FunFam" id="3.30.160.60:FF:001134">
    <property type="entry name" value="Zinc finger protein 70"/>
    <property type="match status" value="1"/>
</dbReference>
<keyword evidence="15" id="KW-1185">Reference proteome</keyword>
<evidence type="ECO:0000259" key="13">
    <source>
        <dbReference type="PROSITE" id="PS50157"/>
    </source>
</evidence>
<dbReference type="PANTHER" id="PTHR24399:SF54">
    <property type="entry name" value="GASTRULA ZINC FINGER PROTEIN XLCGF26.1-LIKE-RELATED"/>
    <property type="match status" value="1"/>
</dbReference>
<name>A0A3P9N6S1_POERE</name>
<feature type="domain" description="C2H2-type" evidence="13">
    <location>
        <begin position="55"/>
        <end position="82"/>
    </location>
</feature>
<dbReference type="Gene3D" id="3.30.160.60">
    <property type="entry name" value="Classic Zinc Finger"/>
    <property type="match status" value="4"/>
</dbReference>
<evidence type="ECO:0000256" key="4">
    <source>
        <dbReference type="ARBA" id="ARBA00022723"/>
    </source>
</evidence>
<dbReference type="InterPro" id="IPR013087">
    <property type="entry name" value="Znf_C2H2_type"/>
</dbReference>
<organism evidence="14 15">
    <name type="scientific">Poecilia reticulata</name>
    <name type="common">Guppy</name>
    <name type="synonym">Acanthophacelus reticulatus</name>
    <dbReference type="NCBI Taxonomy" id="8081"/>
    <lineage>
        <taxon>Eukaryota</taxon>
        <taxon>Metazoa</taxon>
        <taxon>Chordata</taxon>
        <taxon>Craniata</taxon>
        <taxon>Vertebrata</taxon>
        <taxon>Euteleostomi</taxon>
        <taxon>Actinopterygii</taxon>
        <taxon>Neopterygii</taxon>
        <taxon>Teleostei</taxon>
        <taxon>Neoteleostei</taxon>
        <taxon>Acanthomorphata</taxon>
        <taxon>Ovalentaria</taxon>
        <taxon>Atherinomorphae</taxon>
        <taxon>Cyprinodontiformes</taxon>
        <taxon>Poeciliidae</taxon>
        <taxon>Poeciliinae</taxon>
        <taxon>Poecilia</taxon>
    </lineage>
</organism>
<evidence type="ECO:0000256" key="12">
    <source>
        <dbReference type="PROSITE-ProRule" id="PRU00042"/>
    </source>
</evidence>
<dbReference type="PROSITE" id="PS50157">
    <property type="entry name" value="ZINC_FINGER_C2H2_2"/>
    <property type="match status" value="4"/>
</dbReference>
<evidence type="ECO:0000256" key="7">
    <source>
        <dbReference type="ARBA" id="ARBA00022833"/>
    </source>
</evidence>
<keyword evidence="7" id="KW-0862">Zinc</keyword>
<dbReference type="InterPro" id="IPR036236">
    <property type="entry name" value="Znf_C2H2_sf"/>
</dbReference>
<reference evidence="15" key="1">
    <citation type="submission" date="2013-11" db="EMBL/GenBank/DDBJ databases">
        <title>The genomic landscape of the Guanapo guppy.</title>
        <authorList>
            <person name="Kuenstner A."/>
            <person name="Dreyer C."/>
        </authorList>
    </citation>
    <scope>NUCLEOTIDE SEQUENCE</scope>
    <source>
        <strain evidence="15">Guanapo</strain>
    </source>
</reference>
<protein>
    <recommendedName>
        <fullName evidence="13">C2H2-type domain-containing protein</fullName>
    </recommendedName>
</protein>
<evidence type="ECO:0000256" key="9">
    <source>
        <dbReference type="ARBA" id="ARBA00023125"/>
    </source>
</evidence>
<dbReference type="SMART" id="SM00355">
    <property type="entry name" value="ZnF_C2H2"/>
    <property type="match status" value="4"/>
</dbReference>
<dbReference type="Bgee" id="ENSPREG00000003614">
    <property type="expression patterns" value="Expressed in caudal fin and 1 other cell type or tissue"/>
</dbReference>
<keyword evidence="5" id="KW-0677">Repeat</keyword>
<dbReference type="SUPFAM" id="SSF57667">
    <property type="entry name" value="beta-beta-alpha zinc fingers"/>
    <property type="match status" value="2"/>
</dbReference>
<dbReference type="FunFam" id="3.30.160.60:FF:000100">
    <property type="entry name" value="Zinc finger 45-like"/>
    <property type="match status" value="2"/>
</dbReference>